<dbReference type="SUPFAM" id="SSF51735">
    <property type="entry name" value="NAD(P)-binding Rossmann-fold domains"/>
    <property type="match status" value="1"/>
</dbReference>
<accession>A0ABZ2KAQ5</accession>
<keyword evidence="3" id="KW-0456">Lyase</keyword>
<gene>
    <name evidence="3" type="ORF">LZC95_46815</name>
</gene>
<evidence type="ECO:0000259" key="2">
    <source>
        <dbReference type="Pfam" id="PF01370"/>
    </source>
</evidence>
<reference evidence="3 4" key="1">
    <citation type="submission" date="2021-12" db="EMBL/GenBank/DDBJ databases">
        <title>Discovery of the Pendulisporaceae a myxobacterial family with distinct sporulation behavior and unique specialized metabolism.</title>
        <authorList>
            <person name="Garcia R."/>
            <person name="Popoff A."/>
            <person name="Bader C.D."/>
            <person name="Loehr J."/>
            <person name="Walesch S."/>
            <person name="Walt C."/>
            <person name="Boldt J."/>
            <person name="Bunk B."/>
            <person name="Haeckl F.J.F.P.J."/>
            <person name="Gunesch A.P."/>
            <person name="Birkelbach J."/>
            <person name="Nuebel U."/>
            <person name="Pietschmann T."/>
            <person name="Bach T."/>
            <person name="Mueller R."/>
        </authorList>
    </citation>
    <scope>NUCLEOTIDE SEQUENCE [LARGE SCALE GENOMIC DNA]</scope>
    <source>
        <strain evidence="3 4">MSr12523</strain>
    </source>
</reference>
<dbReference type="Gene3D" id="3.40.50.720">
    <property type="entry name" value="NAD(P)-binding Rossmann-like Domain"/>
    <property type="match status" value="1"/>
</dbReference>
<dbReference type="RefSeq" id="WP_394844556.1">
    <property type="nucleotide sequence ID" value="NZ_CP089982.1"/>
</dbReference>
<sequence>MNSELRRATVLVTGGAGFIGSNLASRLLRLNAHVIVLDNLSRRYVGKNLEWLRDEHRGRLDVVIGDVRDPAVVRREVARATHVFHFAAQVAVTSSLTDPQFDFDVNAGGTLNVLEAVRAQPTPPRVFYTSTNKVYGGLGDVELTESATRYEPSDAGLRARGIDEARPLDFHSPYGCSKGTADQYVLDYARSFGIPAVVFRMSCIYGPRQFGTEDQGWVAHFLIRALRGEPITVYGDGKQVRDVLFVDDLVNAFLAADAHMDRVRGRAFNMGGGPDNTTSLLELFSYMRDRLGMDIAFDHDDWRVGDQRYYVSNPERFGKLTGWSPRVGVREGVERLFRWLALDSRDRSVQRAAHAANLTGVS</sequence>
<dbReference type="InterPro" id="IPR001509">
    <property type="entry name" value="Epimerase_deHydtase"/>
</dbReference>
<dbReference type="GO" id="GO:0008446">
    <property type="term" value="F:GDP-mannose 4,6-dehydratase activity"/>
    <property type="evidence" value="ECO:0007669"/>
    <property type="project" value="UniProtKB-EC"/>
</dbReference>
<name>A0ABZ2KAQ5_9BACT</name>
<evidence type="ECO:0000313" key="3">
    <source>
        <dbReference type="EMBL" id="WXA93954.1"/>
    </source>
</evidence>
<dbReference type="Proteomes" id="UP001379533">
    <property type="component" value="Chromosome"/>
</dbReference>
<proteinExistence type="inferred from homology"/>
<evidence type="ECO:0000313" key="4">
    <source>
        <dbReference type="Proteomes" id="UP001379533"/>
    </source>
</evidence>
<dbReference type="PANTHER" id="PTHR43000">
    <property type="entry name" value="DTDP-D-GLUCOSE 4,6-DEHYDRATASE-RELATED"/>
    <property type="match status" value="1"/>
</dbReference>
<dbReference type="Pfam" id="PF01370">
    <property type="entry name" value="Epimerase"/>
    <property type="match status" value="1"/>
</dbReference>
<dbReference type="EMBL" id="CP089982">
    <property type="protein sequence ID" value="WXA93954.1"/>
    <property type="molecule type" value="Genomic_DNA"/>
</dbReference>
<dbReference type="EC" id="4.2.1.47" evidence="3"/>
<comment type="similarity">
    <text evidence="1">Belongs to the NAD(P)-dependent epimerase/dehydratase family.</text>
</comment>
<protein>
    <submittedName>
        <fullName evidence="3">GDP-mannose 4,6-dehydratase</fullName>
        <ecNumber evidence="3">4.2.1.47</ecNumber>
    </submittedName>
</protein>
<keyword evidence="4" id="KW-1185">Reference proteome</keyword>
<organism evidence="3 4">
    <name type="scientific">Pendulispora brunnea</name>
    <dbReference type="NCBI Taxonomy" id="2905690"/>
    <lineage>
        <taxon>Bacteria</taxon>
        <taxon>Pseudomonadati</taxon>
        <taxon>Myxococcota</taxon>
        <taxon>Myxococcia</taxon>
        <taxon>Myxococcales</taxon>
        <taxon>Sorangiineae</taxon>
        <taxon>Pendulisporaceae</taxon>
        <taxon>Pendulispora</taxon>
    </lineage>
</organism>
<dbReference type="InterPro" id="IPR036291">
    <property type="entry name" value="NAD(P)-bd_dom_sf"/>
</dbReference>
<evidence type="ECO:0000256" key="1">
    <source>
        <dbReference type="ARBA" id="ARBA00007637"/>
    </source>
</evidence>
<feature type="domain" description="NAD-dependent epimerase/dehydratase" evidence="2">
    <location>
        <begin position="10"/>
        <end position="271"/>
    </location>
</feature>